<protein>
    <submittedName>
        <fullName evidence="2">Uncharacterized protein</fullName>
    </submittedName>
</protein>
<evidence type="ECO:0000256" key="1">
    <source>
        <dbReference type="SAM" id="SignalP"/>
    </source>
</evidence>
<organism evidence="2 3">
    <name type="scientific">Sphingopyxis lindanitolerans</name>
    <dbReference type="NCBI Taxonomy" id="2054227"/>
    <lineage>
        <taxon>Bacteria</taxon>
        <taxon>Pseudomonadati</taxon>
        <taxon>Pseudomonadota</taxon>
        <taxon>Alphaproteobacteria</taxon>
        <taxon>Sphingomonadales</taxon>
        <taxon>Sphingomonadaceae</taxon>
        <taxon>Sphingopyxis</taxon>
    </lineage>
</organism>
<keyword evidence="3" id="KW-1185">Reference proteome</keyword>
<feature type="signal peptide" evidence="1">
    <location>
        <begin position="1"/>
        <end position="25"/>
    </location>
</feature>
<dbReference type="AlphaFoldDB" id="A0A2S8B2M6"/>
<dbReference type="OrthoDB" id="7391233at2"/>
<sequence>MRAKMKPASLLLSLAALFPAAAAHAQDGDLAQTSTPPERVSILYTYGDEPCPEAEGDEIVVCARQPETDRYRVPKALRHQDEEVAVGGGSWASAVEDNHYGAAAASRPNSCSPVGSYGYTGCTSAMLRQWFEERRAAAH</sequence>
<comment type="caution">
    <text evidence="2">The sequence shown here is derived from an EMBL/GenBank/DDBJ whole genome shotgun (WGS) entry which is preliminary data.</text>
</comment>
<name>A0A2S8B2M6_9SPHN</name>
<accession>A0A2S8B2M6</accession>
<gene>
    <name evidence="2" type="ORF">CVO77_16390</name>
</gene>
<evidence type="ECO:0000313" key="3">
    <source>
        <dbReference type="Proteomes" id="UP000238954"/>
    </source>
</evidence>
<proteinExistence type="predicted"/>
<feature type="chain" id="PRO_5015467097" evidence="1">
    <location>
        <begin position="26"/>
        <end position="139"/>
    </location>
</feature>
<keyword evidence="1" id="KW-0732">Signal</keyword>
<reference evidence="3" key="1">
    <citation type="submission" date="2017-11" db="EMBL/GenBank/DDBJ databases">
        <title>The complete genome sequence of Sphingopyxis pomeranensis sp. nov. strain WS5A3p.</title>
        <authorList>
            <person name="Kaminski M.A."/>
        </authorList>
    </citation>
    <scope>NUCLEOTIDE SEQUENCE [LARGE SCALE GENOMIC DNA]</scope>
    <source>
        <strain evidence="3">WS5A3p</strain>
    </source>
</reference>
<dbReference type="EMBL" id="PHFW01000003">
    <property type="protein sequence ID" value="PQM26593.1"/>
    <property type="molecule type" value="Genomic_DNA"/>
</dbReference>
<evidence type="ECO:0000313" key="2">
    <source>
        <dbReference type="EMBL" id="PQM26593.1"/>
    </source>
</evidence>
<dbReference type="Proteomes" id="UP000238954">
    <property type="component" value="Chromosome"/>
</dbReference>